<dbReference type="STRING" id="1610491.AAV94_08980"/>
<accession>A0A0U1PZ04</accession>
<proteinExistence type="predicted"/>
<dbReference type="PATRIC" id="fig|1610491.3.peg.1913"/>
<feature type="domain" description="MlaB-like STAS" evidence="2">
    <location>
        <begin position="488"/>
        <end position="564"/>
    </location>
</feature>
<feature type="compositionally biased region" description="Low complexity" evidence="1">
    <location>
        <begin position="104"/>
        <end position="118"/>
    </location>
</feature>
<reference evidence="3 4" key="1">
    <citation type="submission" date="2015-05" db="EMBL/GenBank/DDBJ databases">
        <title>Draft genome sequence of Lampropedia sp. CT6, isolated from the microbial mat of a hot water spring, located at Manikaran, India.</title>
        <authorList>
            <person name="Tripathi C."/>
            <person name="Rani P."/>
            <person name="Mahato N.K."/>
            <person name="Lal R."/>
        </authorList>
    </citation>
    <scope>NUCLEOTIDE SEQUENCE [LARGE SCALE GENOMIC DNA]</scope>
    <source>
        <strain evidence="3 4">CT6</strain>
    </source>
</reference>
<feature type="region of interest" description="Disordered" evidence="1">
    <location>
        <begin position="104"/>
        <end position="127"/>
    </location>
</feature>
<evidence type="ECO:0000259" key="2">
    <source>
        <dbReference type="Pfam" id="PF13466"/>
    </source>
</evidence>
<organism evidence="3 4">
    <name type="scientific">Lampropedia cohaerens</name>
    <dbReference type="NCBI Taxonomy" id="1610491"/>
    <lineage>
        <taxon>Bacteria</taxon>
        <taxon>Pseudomonadati</taxon>
        <taxon>Pseudomonadota</taxon>
        <taxon>Betaproteobacteria</taxon>
        <taxon>Burkholderiales</taxon>
        <taxon>Comamonadaceae</taxon>
        <taxon>Lampropedia</taxon>
    </lineage>
</organism>
<dbReference type="Pfam" id="PF13466">
    <property type="entry name" value="STAS_2"/>
    <property type="match status" value="1"/>
</dbReference>
<gene>
    <name evidence="3" type="ORF">AAV94_08980</name>
</gene>
<dbReference type="Proteomes" id="UP000050580">
    <property type="component" value="Unassembled WGS sequence"/>
</dbReference>
<evidence type="ECO:0000313" key="4">
    <source>
        <dbReference type="Proteomes" id="UP000050580"/>
    </source>
</evidence>
<comment type="caution">
    <text evidence="3">The sequence shown here is derived from an EMBL/GenBank/DDBJ whole genome shotgun (WGS) entry which is preliminary data.</text>
</comment>
<sequence length="574" mass="63610">MSRDSTSPPPQQPTGYGLLSKVVKFVSNPTKDWKELDAIEEPQAGGVSEEALNAQQLRERMERKRRNDFIRKAEFAHLRKIIQARRKQRQPELPQGVVIRTGVAGRSSGAGESASSSSPPLQNPSGTLKKINEIEAQLSQQWWHAGQQGASTAAHAPVDAAAQEHATQTASALDSGFFLGGSSLFFADAVAEAFAAARRRMETQQAQQSDDEMVARLRRMDEVRAFFGLQEEFVHQPDLEEAAILFCSNRVAEAEKLLVEVIRKNANAPAQQQIELWLALLDLYRAVGAQDRFDAVAIDFAQRFDRSPPVWVSLPQLLGESQEKEQNRRPFSWTSAPELTAQSVQTADALRQRAGAPFHLNWVRLKHIHADALEPMLQFIEALTVQEGSVEFVAGQQLLELLQQQTVANDASVDRRWWLLRLAVLRLMNRAEDFELVALDYTVTYEESPPMWQPPVAHYRADDGGAAARTVQEQLPGAPAYSMGSGALHGRISNDATQLLEDAVAQLPQSSAITIDCSRLIVIDFAAAGSVLNWAAQQQSNGRVVAFSNLHRLIAVFFNVIGIQEHARILPRKD</sequence>
<evidence type="ECO:0000256" key="1">
    <source>
        <dbReference type="SAM" id="MobiDB-lite"/>
    </source>
</evidence>
<dbReference type="OrthoDB" id="5298269at2"/>
<name>A0A0U1PZ04_9BURK</name>
<protein>
    <recommendedName>
        <fullName evidence="2">MlaB-like STAS domain-containing protein</fullName>
    </recommendedName>
</protein>
<dbReference type="RefSeq" id="WP_046741974.1">
    <property type="nucleotide sequence ID" value="NZ_LBNQ01000025.1"/>
</dbReference>
<dbReference type="SUPFAM" id="SSF52091">
    <property type="entry name" value="SpoIIaa-like"/>
    <property type="match status" value="1"/>
</dbReference>
<dbReference type="EMBL" id="LBNQ01000025">
    <property type="protein sequence ID" value="KKW67752.1"/>
    <property type="molecule type" value="Genomic_DNA"/>
</dbReference>
<dbReference type="AlphaFoldDB" id="A0A0U1PZ04"/>
<dbReference type="InterPro" id="IPR058548">
    <property type="entry name" value="MlaB-like_STAS"/>
</dbReference>
<evidence type="ECO:0000313" key="3">
    <source>
        <dbReference type="EMBL" id="KKW67752.1"/>
    </source>
</evidence>
<dbReference type="InterPro" id="IPR036513">
    <property type="entry name" value="STAS_dom_sf"/>
</dbReference>
<keyword evidence="4" id="KW-1185">Reference proteome</keyword>